<sequence length="338" mass="39474">MSRRLGYTKKIIPPQRNVSDGFDYPDGIPISYNLHRLLHFDCEGKYAKYPYGSLVKFYAMVGLHRYNLLEGKNLQLDTLKSFNMRINCGASSYYITLAARVPDSGLQQTFQVLVHEHRLGSLDVRCTIARPRVTTNAPFLRPHSESEYDYMDNDELPDWPSEIAFNDRKRFQLVKESELRDNDWIRLYLELTLVAHDRSLTVVRHYLSQLEIVQVTIEDVEPPNASLNTKTSFVYITYKDLEKARIGEPVDRKAIVRRIINFTTGLLRLRGDFWSGEKAINNTEEESVQYLPGGGKALSNEQRFKKLKRRLGVHRLWRLSNPRWYQAYKNWGLRSSSY</sequence>
<evidence type="ECO:0000313" key="2">
    <source>
        <dbReference type="Proteomes" id="UP000694251"/>
    </source>
</evidence>
<organism evidence="1 2">
    <name type="scientific">Arabidopsis suecica</name>
    <name type="common">Swedish thale-cress</name>
    <name type="synonym">Cardaminopsis suecica</name>
    <dbReference type="NCBI Taxonomy" id="45249"/>
    <lineage>
        <taxon>Eukaryota</taxon>
        <taxon>Viridiplantae</taxon>
        <taxon>Streptophyta</taxon>
        <taxon>Embryophyta</taxon>
        <taxon>Tracheophyta</taxon>
        <taxon>Spermatophyta</taxon>
        <taxon>Magnoliopsida</taxon>
        <taxon>eudicotyledons</taxon>
        <taxon>Gunneridae</taxon>
        <taxon>Pentapetalae</taxon>
        <taxon>rosids</taxon>
        <taxon>malvids</taxon>
        <taxon>Brassicales</taxon>
        <taxon>Brassicaceae</taxon>
        <taxon>Camelineae</taxon>
        <taxon>Arabidopsis</taxon>
    </lineage>
</organism>
<accession>A0A8T2CEW2</accession>
<gene>
    <name evidence="1" type="ORF">ISN44_As06g022150</name>
</gene>
<dbReference type="Proteomes" id="UP000694251">
    <property type="component" value="Chromosome 6"/>
</dbReference>
<dbReference type="PANTHER" id="PTHR31260:SF46">
    <property type="entry name" value="UPF0725 PROTEIN EMB2204"/>
    <property type="match status" value="1"/>
</dbReference>
<reference evidence="1 2" key="1">
    <citation type="submission" date="2020-12" db="EMBL/GenBank/DDBJ databases">
        <title>Concerted genomic and epigenomic changes stabilize Arabidopsis allopolyploids.</title>
        <authorList>
            <person name="Chen Z."/>
        </authorList>
    </citation>
    <scope>NUCLEOTIDE SEQUENCE [LARGE SCALE GENOMIC DNA]</scope>
    <source>
        <strain evidence="1">As9502</strain>
        <tissue evidence="1">Leaf</tissue>
    </source>
</reference>
<evidence type="ECO:0000313" key="1">
    <source>
        <dbReference type="EMBL" id="KAG7597905.1"/>
    </source>
</evidence>
<protein>
    <submittedName>
        <fullName evidence="1">Protein MS5</fullName>
    </submittedName>
</protein>
<name>A0A8T2CEW2_ARASU</name>
<keyword evidence="2" id="KW-1185">Reference proteome</keyword>
<dbReference type="AlphaFoldDB" id="A0A8T2CEW2"/>
<comment type="caution">
    <text evidence="1">The sequence shown here is derived from an EMBL/GenBank/DDBJ whole genome shotgun (WGS) entry which is preliminary data.</text>
</comment>
<dbReference type="PANTHER" id="PTHR31260">
    <property type="entry name" value="CYSTATIN/MONELLIN SUPERFAMILY PROTEIN"/>
    <property type="match status" value="1"/>
</dbReference>
<dbReference type="OrthoDB" id="1044199at2759"/>
<dbReference type="Pfam" id="PF04776">
    <property type="entry name" value="protein_MS5"/>
    <property type="match status" value="1"/>
</dbReference>
<dbReference type="EMBL" id="JAEFBJ010000006">
    <property type="protein sequence ID" value="KAG7597905.1"/>
    <property type="molecule type" value="Genomic_DNA"/>
</dbReference>
<dbReference type="InterPro" id="IPR006462">
    <property type="entry name" value="MS5"/>
</dbReference>
<dbReference type="NCBIfam" id="TIGR01572">
    <property type="entry name" value="A_thl_para_3677"/>
    <property type="match status" value="1"/>
</dbReference>
<proteinExistence type="predicted"/>